<protein>
    <recommendedName>
        <fullName evidence="1">SnoaL-like domain-containing protein</fullName>
    </recommendedName>
</protein>
<reference evidence="2" key="1">
    <citation type="journal article" date="2014" name="Int. J. Syst. Evol. Microbiol.">
        <title>Complete genome sequence of Corynebacterium casei LMG S-19264T (=DSM 44701T), isolated from a smear-ripened cheese.</title>
        <authorList>
            <consortium name="US DOE Joint Genome Institute (JGI-PGF)"/>
            <person name="Walter F."/>
            <person name="Albersmeier A."/>
            <person name="Kalinowski J."/>
            <person name="Ruckert C."/>
        </authorList>
    </citation>
    <scope>NUCLEOTIDE SEQUENCE</scope>
    <source>
        <strain evidence="2">NBRC 108769</strain>
    </source>
</reference>
<dbReference type="InterPro" id="IPR046860">
    <property type="entry name" value="SnoaL_5"/>
</dbReference>
<dbReference type="Proteomes" id="UP001156666">
    <property type="component" value="Unassembled WGS sequence"/>
</dbReference>
<dbReference type="EMBL" id="BSOH01000005">
    <property type="protein sequence ID" value="GLR16530.1"/>
    <property type="molecule type" value="Genomic_DNA"/>
</dbReference>
<dbReference type="InterPro" id="IPR032710">
    <property type="entry name" value="NTF2-like_dom_sf"/>
</dbReference>
<reference evidence="2" key="2">
    <citation type="submission" date="2023-01" db="EMBL/GenBank/DDBJ databases">
        <title>Draft genome sequence of Portibacter lacus strain NBRC 108769.</title>
        <authorList>
            <person name="Sun Q."/>
            <person name="Mori K."/>
        </authorList>
    </citation>
    <scope>NUCLEOTIDE SEQUENCE</scope>
    <source>
        <strain evidence="2">NBRC 108769</strain>
    </source>
</reference>
<feature type="domain" description="SnoaL-like" evidence="1">
    <location>
        <begin position="23"/>
        <end position="140"/>
    </location>
</feature>
<dbReference type="SUPFAM" id="SSF54427">
    <property type="entry name" value="NTF2-like"/>
    <property type="match status" value="1"/>
</dbReference>
<dbReference type="AlphaFoldDB" id="A0AA37WF32"/>
<comment type="caution">
    <text evidence="2">The sequence shown here is derived from an EMBL/GenBank/DDBJ whole genome shotgun (WGS) entry which is preliminary data.</text>
</comment>
<dbReference type="Gene3D" id="3.10.450.50">
    <property type="match status" value="1"/>
</dbReference>
<sequence length="146" mass="16209">MLYKGGNDERSLIIKLKLNMNTMTTQEIANRLVEICRTGDYGKAIQELYSPSIVSVEPEGIPNRIVSGFDALEEKSKNFNAKIESINSSEISDPLVADNIFSVAMLMNVNMKGVPVPVDMNEICVYTVAEGKIVKEEFFFTPQPQG</sequence>
<organism evidence="2 3">
    <name type="scientific">Portibacter lacus</name>
    <dbReference type="NCBI Taxonomy" id="1099794"/>
    <lineage>
        <taxon>Bacteria</taxon>
        <taxon>Pseudomonadati</taxon>
        <taxon>Bacteroidota</taxon>
        <taxon>Saprospiria</taxon>
        <taxon>Saprospirales</taxon>
        <taxon>Haliscomenobacteraceae</taxon>
        <taxon>Portibacter</taxon>
    </lineage>
</organism>
<evidence type="ECO:0000259" key="1">
    <source>
        <dbReference type="Pfam" id="PF20409"/>
    </source>
</evidence>
<proteinExistence type="predicted"/>
<evidence type="ECO:0000313" key="3">
    <source>
        <dbReference type="Proteomes" id="UP001156666"/>
    </source>
</evidence>
<dbReference type="Pfam" id="PF20409">
    <property type="entry name" value="SnoaL_5"/>
    <property type="match status" value="1"/>
</dbReference>
<keyword evidence="3" id="KW-1185">Reference proteome</keyword>
<evidence type="ECO:0000313" key="2">
    <source>
        <dbReference type="EMBL" id="GLR16530.1"/>
    </source>
</evidence>
<gene>
    <name evidence="2" type="ORF">GCM10007940_11450</name>
</gene>
<name>A0AA37WF32_9BACT</name>
<accession>A0AA37WF32</accession>